<keyword evidence="3 5" id="KW-0238">DNA-binding</keyword>
<reference evidence="8" key="1">
    <citation type="submission" date="2016-06" db="EMBL/GenBank/DDBJ databases">
        <authorList>
            <person name="Varghese N."/>
            <person name="Submissions Spin"/>
        </authorList>
    </citation>
    <scope>NUCLEOTIDE SEQUENCE [LARGE SCALE GENOMIC DNA]</scope>
    <source>
        <strain evidence="8">DSM 43817</strain>
    </source>
</reference>
<dbReference type="InterPro" id="IPR051677">
    <property type="entry name" value="AfsR-DnrI-RedD_regulator"/>
</dbReference>
<evidence type="ECO:0000313" key="8">
    <source>
        <dbReference type="Proteomes" id="UP000198959"/>
    </source>
</evidence>
<sequence length="277" mass="29271">MGEGMTPVTELDLCVLGPIGAMRAGRPVALGGRRQRMVLAALLVARGRMLPVERLRELVWGDGGPVASRATLYGYVAGLRRALEPEHAARQGDVLVRAGTGYAIRLPPGRVDAERFTALVDRGGALLDRGRPVEAAATLDAGLALWRGPAFADLGDAPFVLPAVTRLEAARATAIELRLTALLQAGHHAALLGELAALVVEEPLRERGWELLATALYRAGRQGDALAVLRRARRTLAEQLGADPGPALRRLEAAILHHDEALAPVLAAAGPIGCARR</sequence>
<gene>
    <name evidence="7" type="ORF">GA0074692_2065</name>
</gene>
<dbReference type="GO" id="GO:0003677">
    <property type="term" value="F:DNA binding"/>
    <property type="evidence" value="ECO:0007669"/>
    <property type="project" value="UniProtKB-UniRule"/>
</dbReference>
<evidence type="ECO:0000256" key="3">
    <source>
        <dbReference type="ARBA" id="ARBA00023125"/>
    </source>
</evidence>
<dbReference type="InterPro" id="IPR016032">
    <property type="entry name" value="Sig_transdc_resp-reg_C-effctor"/>
</dbReference>
<dbReference type="GO" id="GO:0000160">
    <property type="term" value="P:phosphorelay signal transduction system"/>
    <property type="evidence" value="ECO:0007669"/>
    <property type="project" value="InterPro"/>
</dbReference>
<dbReference type="CDD" id="cd15831">
    <property type="entry name" value="BTAD"/>
    <property type="match status" value="1"/>
</dbReference>
<dbReference type="InterPro" id="IPR001867">
    <property type="entry name" value="OmpR/PhoB-type_DNA-bd"/>
</dbReference>
<dbReference type="Gene3D" id="1.25.40.10">
    <property type="entry name" value="Tetratricopeptide repeat domain"/>
    <property type="match status" value="1"/>
</dbReference>
<dbReference type="InterPro" id="IPR011990">
    <property type="entry name" value="TPR-like_helical_dom_sf"/>
</dbReference>
<dbReference type="Gene3D" id="1.10.10.10">
    <property type="entry name" value="Winged helix-like DNA-binding domain superfamily/Winged helix DNA-binding domain"/>
    <property type="match status" value="1"/>
</dbReference>
<dbReference type="InterPro" id="IPR036388">
    <property type="entry name" value="WH-like_DNA-bd_sf"/>
</dbReference>
<evidence type="ECO:0000256" key="4">
    <source>
        <dbReference type="ARBA" id="ARBA00023163"/>
    </source>
</evidence>
<dbReference type="EMBL" id="FMHW01000002">
    <property type="protein sequence ID" value="SCL25996.1"/>
    <property type="molecule type" value="Genomic_DNA"/>
</dbReference>
<name>A0A1C6S9B2_9ACTN</name>
<protein>
    <submittedName>
        <fullName evidence="7">DNA-binding transcriptional activator of the SARP family</fullName>
    </submittedName>
</protein>
<dbReference type="SUPFAM" id="SSF48452">
    <property type="entry name" value="TPR-like"/>
    <property type="match status" value="1"/>
</dbReference>
<dbReference type="GO" id="GO:0006355">
    <property type="term" value="P:regulation of DNA-templated transcription"/>
    <property type="evidence" value="ECO:0007669"/>
    <property type="project" value="InterPro"/>
</dbReference>
<dbReference type="AlphaFoldDB" id="A0A1C6S9B2"/>
<evidence type="ECO:0000256" key="5">
    <source>
        <dbReference type="PROSITE-ProRule" id="PRU01091"/>
    </source>
</evidence>
<dbReference type="STRING" id="145854.GA0074692_2065"/>
<feature type="DNA-binding region" description="OmpR/PhoB-type" evidence="5">
    <location>
        <begin position="3"/>
        <end position="106"/>
    </location>
</feature>
<keyword evidence="8" id="KW-1185">Reference proteome</keyword>
<dbReference type="InterPro" id="IPR005158">
    <property type="entry name" value="BTAD"/>
</dbReference>
<dbReference type="SMART" id="SM00862">
    <property type="entry name" value="Trans_reg_C"/>
    <property type="match status" value="1"/>
</dbReference>
<evidence type="ECO:0000256" key="2">
    <source>
        <dbReference type="ARBA" id="ARBA00023015"/>
    </source>
</evidence>
<dbReference type="Pfam" id="PF03704">
    <property type="entry name" value="BTAD"/>
    <property type="match status" value="1"/>
</dbReference>
<dbReference type="Pfam" id="PF00486">
    <property type="entry name" value="Trans_reg_C"/>
    <property type="match status" value="1"/>
</dbReference>
<accession>A0A1C6S9B2</accession>
<evidence type="ECO:0000256" key="1">
    <source>
        <dbReference type="ARBA" id="ARBA00005820"/>
    </source>
</evidence>
<dbReference type="PANTHER" id="PTHR35807">
    <property type="entry name" value="TRANSCRIPTIONAL REGULATOR REDD-RELATED"/>
    <property type="match status" value="1"/>
</dbReference>
<organism evidence="7 8">
    <name type="scientific">Micromonospora pallida</name>
    <dbReference type="NCBI Taxonomy" id="145854"/>
    <lineage>
        <taxon>Bacteria</taxon>
        <taxon>Bacillati</taxon>
        <taxon>Actinomycetota</taxon>
        <taxon>Actinomycetes</taxon>
        <taxon>Micromonosporales</taxon>
        <taxon>Micromonosporaceae</taxon>
        <taxon>Micromonospora</taxon>
    </lineage>
</organism>
<dbReference type="SUPFAM" id="SSF46894">
    <property type="entry name" value="C-terminal effector domain of the bipartite response regulators"/>
    <property type="match status" value="1"/>
</dbReference>
<dbReference type="PANTHER" id="PTHR35807:SF1">
    <property type="entry name" value="TRANSCRIPTIONAL REGULATOR REDD"/>
    <property type="match status" value="1"/>
</dbReference>
<dbReference type="SMART" id="SM01043">
    <property type="entry name" value="BTAD"/>
    <property type="match status" value="1"/>
</dbReference>
<feature type="domain" description="OmpR/PhoB-type" evidence="6">
    <location>
        <begin position="3"/>
        <end position="106"/>
    </location>
</feature>
<evidence type="ECO:0000313" key="7">
    <source>
        <dbReference type="EMBL" id="SCL25996.1"/>
    </source>
</evidence>
<dbReference type="PROSITE" id="PS51755">
    <property type="entry name" value="OMPR_PHOB"/>
    <property type="match status" value="1"/>
</dbReference>
<evidence type="ECO:0000259" key="6">
    <source>
        <dbReference type="PROSITE" id="PS51755"/>
    </source>
</evidence>
<comment type="similarity">
    <text evidence="1">Belongs to the AfsR/DnrI/RedD regulatory family.</text>
</comment>
<proteinExistence type="inferred from homology"/>
<dbReference type="Proteomes" id="UP000198959">
    <property type="component" value="Unassembled WGS sequence"/>
</dbReference>
<keyword evidence="4" id="KW-0804">Transcription</keyword>
<keyword evidence="2" id="KW-0805">Transcription regulation</keyword>